<proteinExistence type="predicted"/>
<feature type="region of interest" description="Disordered" evidence="1">
    <location>
        <begin position="29"/>
        <end position="50"/>
    </location>
</feature>
<evidence type="ECO:0008006" key="5">
    <source>
        <dbReference type="Google" id="ProtNLM"/>
    </source>
</evidence>
<dbReference type="PROSITE" id="PS51257">
    <property type="entry name" value="PROKAR_LIPOPROTEIN"/>
    <property type="match status" value="1"/>
</dbReference>
<dbReference type="Proteomes" id="UP001500279">
    <property type="component" value="Unassembled WGS sequence"/>
</dbReference>
<keyword evidence="2" id="KW-0732">Signal</keyword>
<gene>
    <name evidence="3" type="ORF">GCM10009107_47980</name>
</gene>
<evidence type="ECO:0000313" key="3">
    <source>
        <dbReference type="EMBL" id="GAA0762978.1"/>
    </source>
</evidence>
<dbReference type="EMBL" id="BAAAEW010000033">
    <property type="protein sequence ID" value="GAA0762978.1"/>
    <property type="molecule type" value="Genomic_DNA"/>
</dbReference>
<reference evidence="3 4" key="1">
    <citation type="journal article" date="2019" name="Int. J. Syst. Evol. Microbiol.">
        <title>The Global Catalogue of Microorganisms (GCM) 10K type strain sequencing project: providing services to taxonomists for standard genome sequencing and annotation.</title>
        <authorList>
            <consortium name="The Broad Institute Genomics Platform"/>
            <consortium name="The Broad Institute Genome Sequencing Center for Infectious Disease"/>
            <person name="Wu L."/>
            <person name="Ma J."/>
        </authorList>
    </citation>
    <scope>NUCLEOTIDE SEQUENCE [LARGE SCALE GENOMIC DNA]</scope>
    <source>
        <strain evidence="3 4">JCM 15503</strain>
    </source>
</reference>
<feature type="compositionally biased region" description="Gly residues" evidence="1">
    <location>
        <begin position="40"/>
        <end position="50"/>
    </location>
</feature>
<comment type="caution">
    <text evidence="3">The sequence shown here is derived from an EMBL/GenBank/DDBJ whole genome shotgun (WGS) entry which is preliminary data.</text>
</comment>
<name>A0ABN1KD60_9BURK</name>
<protein>
    <recommendedName>
        <fullName evidence="5">Lipoprotein</fullName>
    </recommendedName>
</protein>
<sequence>MMLFRRLFPLSSCLLPLAMAVSACGGGGGGSDGSSSTPAGSGGSGSSGNSGGLTVAQQWDFSSADGWQLTAEPASAASTTLGNGLLKMAAALYITDPVTGSVACPKAAAEVALTESHLSAGSYERLAIDLKVSRWDLGLGQFDTDVPRLELVYRGQRYTWNVVGFNAMPGTLHLEGGPSLAWTASYNGVAALSGAPTVSADTSAPLLRVWLDGCSQGMSQSVELTSLAISGA</sequence>
<evidence type="ECO:0000256" key="1">
    <source>
        <dbReference type="SAM" id="MobiDB-lite"/>
    </source>
</evidence>
<feature type="chain" id="PRO_5045787342" description="Lipoprotein" evidence="2">
    <location>
        <begin position="26"/>
        <end position="232"/>
    </location>
</feature>
<organism evidence="3 4">
    <name type="scientific">Ideonella azotifigens</name>
    <dbReference type="NCBI Taxonomy" id="513160"/>
    <lineage>
        <taxon>Bacteria</taxon>
        <taxon>Pseudomonadati</taxon>
        <taxon>Pseudomonadota</taxon>
        <taxon>Betaproteobacteria</taxon>
        <taxon>Burkholderiales</taxon>
        <taxon>Sphaerotilaceae</taxon>
        <taxon>Ideonella</taxon>
    </lineage>
</organism>
<evidence type="ECO:0000313" key="4">
    <source>
        <dbReference type="Proteomes" id="UP001500279"/>
    </source>
</evidence>
<accession>A0ABN1KD60</accession>
<evidence type="ECO:0000256" key="2">
    <source>
        <dbReference type="SAM" id="SignalP"/>
    </source>
</evidence>
<feature type="signal peptide" evidence="2">
    <location>
        <begin position="1"/>
        <end position="25"/>
    </location>
</feature>
<dbReference type="RefSeq" id="WP_141290376.1">
    <property type="nucleotide sequence ID" value="NZ_BAAAEW010000033.1"/>
</dbReference>
<keyword evidence="4" id="KW-1185">Reference proteome</keyword>